<dbReference type="GO" id="GO:0006303">
    <property type="term" value="P:double-strand break repair via nonhomologous end joining"/>
    <property type="evidence" value="ECO:0007669"/>
    <property type="project" value="UniProtKB-UniRule"/>
</dbReference>
<dbReference type="InterPro" id="IPR009187">
    <property type="entry name" value="Prok_Ku"/>
</dbReference>
<comment type="function">
    <text evidence="2">With LigD forms a non-homologous end joining (NHEJ) DNA repair enzyme, which repairs dsDNA breaks with reduced fidelity. Binds linear dsDNA with 5'- and 3'- overhangs but not closed circular dsDNA nor ssDNA. Recruits and stimulates the ligase activity of LigD.</text>
</comment>
<accession>A0A1T4YT12</accession>
<organism evidence="5 6">
    <name type="scientific">Prosthecobacter debontii</name>
    <dbReference type="NCBI Taxonomy" id="48467"/>
    <lineage>
        <taxon>Bacteria</taxon>
        <taxon>Pseudomonadati</taxon>
        <taxon>Verrucomicrobiota</taxon>
        <taxon>Verrucomicrobiia</taxon>
        <taxon>Verrucomicrobiales</taxon>
        <taxon>Verrucomicrobiaceae</taxon>
        <taxon>Prosthecobacter</taxon>
    </lineage>
</organism>
<dbReference type="GO" id="GO:0003690">
    <property type="term" value="F:double-stranded DNA binding"/>
    <property type="evidence" value="ECO:0007669"/>
    <property type="project" value="UniProtKB-UniRule"/>
</dbReference>
<dbReference type="Proteomes" id="UP000190774">
    <property type="component" value="Unassembled WGS sequence"/>
</dbReference>
<dbReference type="PIRSF" id="PIRSF006493">
    <property type="entry name" value="Prok_Ku"/>
    <property type="match status" value="1"/>
</dbReference>
<evidence type="ECO:0000256" key="1">
    <source>
        <dbReference type="ARBA" id="ARBA00023125"/>
    </source>
</evidence>
<dbReference type="PANTHER" id="PTHR41251">
    <property type="entry name" value="NON-HOMOLOGOUS END JOINING PROTEIN KU"/>
    <property type="match status" value="1"/>
</dbReference>
<evidence type="ECO:0000256" key="3">
    <source>
        <dbReference type="SAM" id="MobiDB-lite"/>
    </source>
</evidence>
<sequence length="300" mass="33692">MRAIWKGTISFGLVSIPVSLHPATRREDLQFRLLRGSDLSPVNYKRVAEVDGKEVPWEKIVKGYEYEKGQFVVIREEDFRRVDVEATQTVDILNFVEMQEVNPLLFYKPYHLESGKGGGKAYILLRDALEKTGKIAIARVVIKTRQHLAAIKPQGKNLMLELMHFPDELLDSSELKAPQGTNPAKAEITMAEKLIDSMTTPWQPEQYKDEYKEALEEMIEEKVAHGDEGKPTKAKRSRKPSNVIDLVSVLQESLKTASSKSTGGSRTKARKTAARKAPKKTTSAKKKSSARRSKTGKRAA</sequence>
<feature type="region of interest" description="Disordered" evidence="3">
    <location>
        <begin position="253"/>
        <end position="300"/>
    </location>
</feature>
<keyword evidence="1 2" id="KW-0238">DNA-binding</keyword>
<proteinExistence type="inferred from homology"/>
<evidence type="ECO:0000313" key="5">
    <source>
        <dbReference type="EMBL" id="SKB04964.1"/>
    </source>
</evidence>
<dbReference type="STRING" id="48467.SAMN02745166_04174"/>
<dbReference type="GO" id="GO:0006310">
    <property type="term" value="P:DNA recombination"/>
    <property type="evidence" value="ECO:0007669"/>
    <property type="project" value="UniProtKB-KW"/>
</dbReference>
<reference evidence="6" key="1">
    <citation type="submission" date="2017-02" db="EMBL/GenBank/DDBJ databases">
        <authorList>
            <person name="Varghese N."/>
            <person name="Submissions S."/>
        </authorList>
    </citation>
    <scope>NUCLEOTIDE SEQUENCE [LARGE SCALE GENOMIC DNA]</scope>
    <source>
        <strain evidence="6">ATCC 700200</strain>
    </source>
</reference>
<dbReference type="InterPro" id="IPR016194">
    <property type="entry name" value="SPOC-like_C_dom_sf"/>
</dbReference>
<dbReference type="SMART" id="SM00559">
    <property type="entry name" value="Ku78"/>
    <property type="match status" value="1"/>
</dbReference>
<comment type="subunit">
    <text evidence="2">Homodimer. Interacts with LigD.</text>
</comment>
<dbReference type="Gene3D" id="2.40.290.10">
    <property type="match status" value="1"/>
</dbReference>
<dbReference type="HAMAP" id="MF_01875">
    <property type="entry name" value="Prokaryotic_Ku"/>
    <property type="match status" value="1"/>
</dbReference>
<feature type="compositionally biased region" description="Basic residues" evidence="3">
    <location>
        <begin position="267"/>
        <end position="300"/>
    </location>
</feature>
<gene>
    <name evidence="2" type="primary">ku</name>
    <name evidence="5" type="ORF">SAMN02745166_04174</name>
</gene>
<name>A0A1T4YT12_9BACT</name>
<protein>
    <recommendedName>
        <fullName evidence="2">Non-homologous end joining protein Ku</fullName>
    </recommendedName>
</protein>
<keyword evidence="2" id="KW-0234">DNA repair</keyword>
<dbReference type="SUPFAM" id="SSF100939">
    <property type="entry name" value="SPOC domain-like"/>
    <property type="match status" value="1"/>
</dbReference>
<evidence type="ECO:0000256" key="2">
    <source>
        <dbReference type="HAMAP-Rule" id="MF_01875"/>
    </source>
</evidence>
<dbReference type="RefSeq" id="WP_078815326.1">
    <property type="nucleotide sequence ID" value="NZ_FUYE01000017.1"/>
</dbReference>
<feature type="domain" description="Ku" evidence="4">
    <location>
        <begin position="52"/>
        <end position="180"/>
    </location>
</feature>
<evidence type="ECO:0000259" key="4">
    <source>
        <dbReference type="SMART" id="SM00559"/>
    </source>
</evidence>
<dbReference type="EMBL" id="FUYE01000017">
    <property type="protein sequence ID" value="SKB04964.1"/>
    <property type="molecule type" value="Genomic_DNA"/>
</dbReference>
<dbReference type="AlphaFoldDB" id="A0A1T4YT12"/>
<evidence type="ECO:0000313" key="6">
    <source>
        <dbReference type="Proteomes" id="UP000190774"/>
    </source>
</evidence>
<dbReference type="PANTHER" id="PTHR41251:SF1">
    <property type="entry name" value="NON-HOMOLOGOUS END JOINING PROTEIN KU"/>
    <property type="match status" value="1"/>
</dbReference>
<dbReference type="NCBIfam" id="TIGR02772">
    <property type="entry name" value="Ku_bact"/>
    <property type="match status" value="1"/>
</dbReference>
<dbReference type="CDD" id="cd00789">
    <property type="entry name" value="KU_like"/>
    <property type="match status" value="1"/>
</dbReference>
<keyword evidence="2" id="KW-0233">DNA recombination</keyword>
<dbReference type="InterPro" id="IPR006164">
    <property type="entry name" value="DNA_bd_Ku70/Ku80"/>
</dbReference>
<keyword evidence="6" id="KW-1185">Reference proteome</keyword>
<keyword evidence="2" id="KW-0227">DNA damage</keyword>
<dbReference type="OrthoDB" id="9795084at2"/>
<feature type="compositionally biased region" description="Polar residues" evidence="3">
    <location>
        <begin position="253"/>
        <end position="264"/>
    </location>
</feature>
<dbReference type="Pfam" id="PF02735">
    <property type="entry name" value="Ku"/>
    <property type="match status" value="1"/>
</dbReference>
<comment type="similarity">
    <text evidence="2">Belongs to the prokaryotic Ku family.</text>
</comment>